<dbReference type="EMBL" id="CP157484">
    <property type="protein sequence ID" value="XBO39501.1"/>
    <property type="molecule type" value="Genomic_DNA"/>
</dbReference>
<accession>A0AAU7JH42</accession>
<protein>
    <submittedName>
        <fullName evidence="1">Uncharacterized protein</fullName>
    </submittedName>
</protein>
<name>A0AAU7JH42_9HYPH</name>
<reference evidence="1" key="1">
    <citation type="submission" date="2024-05" db="EMBL/GenBank/DDBJ databases">
        <authorList>
            <person name="Kim S."/>
            <person name="Heo J."/>
            <person name="Choi H."/>
            <person name="Choi Y."/>
            <person name="Kwon S.-W."/>
            <person name="Kim Y."/>
        </authorList>
    </citation>
    <scope>NUCLEOTIDE SEQUENCE</scope>
    <source>
        <strain evidence="1">KACC 23698</strain>
    </source>
</reference>
<dbReference type="AlphaFoldDB" id="A0AAU7JH42"/>
<proteinExistence type="predicted"/>
<sequence length="107" mass="11481">MILLRPFQSPATEASLTEAVRSALGRRLKNYPWSFEASVEGSVRPLTQDTCVLSAFLVDRASGSVIAAVRSRDRSGDARRIAEAFASSAEAAFSRFSQDGAAGMRPT</sequence>
<dbReference type="RefSeq" id="WP_406856346.1">
    <property type="nucleotide sequence ID" value="NZ_CP157484.1"/>
</dbReference>
<evidence type="ECO:0000313" key="1">
    <source>
        <dbReference type="EMBL" id="XBO39501.1"/>
    </source>
</evidence>
<organism evidence="1">
    <name type="scientific">Alsobacter sp. KACC 23698</name>
    <dbReference type="NCBI Taxonomy" id="3149229"/>
    <lineage>
        <taxon>Bacteria</taxon>
        <taxon>Pseudomonadati</taxon>
        <taxon>Pseudomonadota</taxon>
        <taxon>Alphaproteobacteria</taxon>
        <taxon>Hyphomicrobiales</taxon>
        <taxon>Alsobacteraceae</taxon>
        <taxon>Alsobacter</taxon>
    </lineage>
</organism>
<gene>
    <name evidence="1" type="ORF">ABEG18_01560</name>
</gene>